<proteinExistence type="predicted"/>
<dbReference type="Proteomes" id="UP000019484">
    <property type="component" value="Unassembled WGS sequence"/>
</dbReference>
<keyword evidence="1" id="KW-1133">Transmembrane helix</keyword>
<feature type="transmembrane region" description="Helical" evidence="1">
    <location>
        <begin position="164"/>
        <end position="191"/>
    </location>
</feature>
<organism evidence="2 3">
    <name type="scientific">Capronia coronata CBS 617.96</name>
    <dbReference type="NCBI Taxonomy" id="1182541"/>
    <lineage>
        <taxon>Eukaryota</taxon>
        <taxon>Fungi</taxon>
        <taxon>Dikarya</taxon>
        <taxon>Ascomycota</taxon>
        <taxon>Pezizomycotina</taxon>
        <taxon>Eurotiomycetes</taxon>
        <taxon>Chaetothyriomycetidae</taxon>
        <taxon>Chaetothyriales</taxon>
        <taxon>Herpotrichiellaceae</taxon>
        <taxon>Capronia</taxon>
    </lineage>
</organism>
<dbReference type="eggNOG" id="ENOG502S47U">
    <property type="taxonomic scope" value="Eukaryota"/>
</dbReference>
<dbReference type="HOGENOM" id="CLU_064532_0_0_1"/>
<protein>
    <submittedName>
        <fullName evidence="2">Uncharacterized protein</fullName>
    </submittedName>
</protein>
<feature type="transmembrane region" description="Helical" evidence="1">
    <location>
        <begin position="203"/>
        <end position="228"/>
    </location>
</feature>
<dbReference type="InterPro" id="IPR009571">
    <property type="entry name" value="SUR7/Rim9-like_fungi"/>
</dbReference>
<dbReference type="Pfam" id="PF06687">
    <property type="entry name" value="SUR7"/>
    <property type="match status" value="1"/>
</dbReference>
<accession>W9XU65</accession>
<evidence type="ECO:0000313" key="2">
    <source>
        <dbReference type="EMBL" id="EXJ83778.1"/>
    </source>
</evidence>
<keyword evidence="1" id="KW-0472">Membrane</keyword>
<name>W9XU65_9EURO</name>
<dbReference type="STRING" id="1182541.W9XU65"/>
<dbReference type="GO" id="GO:0031505">
    <property type="term" value="P:fungal-type cell wall organization"/>
    <property type="evidence" value="ECO:0007669"/>
    <property type="project" value="TreeGrafter"/>
</dbReference>
<dbReference type="GO" id="GO:0005886">
    <property type="term" value="C:plasma membrane"/>
    <property type="evidence" value="ECO:0007669"/>
    <property type="project" value="InterPro"/>
</dbReference>
<gene>
    <name evidence="2" type="ORF">A1O1_07405</name>
</gene>
<reference evidence="2 3" key="1">
    <citation type="submission" date="2013-03" db="EMBL/GenBank/DDBJ databases">
        <title>The Genome Sequence of Capronia coronata CBS 617.96.</title>
        <authorList>
            <consortium name="The Broad Institute Genomics Platform"/>
            <person name="Cuomo C."/>
            <person name="de Hoog S."/>
            <person name="Gorbushina A."/>
            <person name="Walker B."/>
            <person name="Young S.K."/>
            <person name="Zeng Q."/>
            <person name="Gargeya S."/>
            <person name="Fitzgerald M."/>
            <person name="Haas B."/>
            <person name="Abouelleil A."/>
            <person name="Allen A.W."/>
            <person name="Alvarado L."/>
            <person name="Arachchi H.M."/>
            <person name="Berlin A.M."/>
            <person name="Chapman S.B."/>
            <person name="Gainer-Dewar J."/>
            <person name="Goldberg J."/>
            <person name="Griggs A."/>
            <person name="Gujja S."/>
            <person name="Hansen M."/>
            <person name="Howarth C."/>
            <person name="Imamovic A."/>
            <person name="Ireland A."/>
            <person name="Larimer J."/>
            <person name="McCowan C."/>
            <person name="Murphy C."/>
            <person name="Pearson M."/>
            <person name="Poon T.W."/>
            <person name="Priest M."/>
            <person name="Roberts A."/>
            <person name="Saif S."/>
            <person name="Shea T."/>
            <person name="Sisk P."/>
            <person name="Sykes S."/>
            <person name="Wortman J."/>
            <person name="Nusbaum C."/>
            <person name="Birren B."/>
        </authorList>
    </citation>
    <scope>NUCLEOTIDE SEQUENCE [LARGE SCALE GENOMIC DNA]</scope>
    <source>
        <strain evidence="2 3">CBS 617.96</strain>
    </source>
</reference>
<dbReference type="RefSeq" id="XP_007726464.1">
    <property type="nucleotide sequence ID" value="XM_007728274.1"/>
</dbReference>
<evidence type="ECO:0000256" key="1">
    <source>
        <dbReference type="SAM" id="Phobius"/>
    </source>
</evidence>
<dbReference type="AlphaFoldDB" id="W9XU65"/>
<dbReference type="PANTHER" id="PTHR28019:SF7">
    <property type="entry name" value="SUR7 PROTEIN"/>
    <property type="match status" value="1"/>
</dbReference>
<evidence type="ECO:0000313" key="3">
    <source>
        <dbReference type="Proteomes" id="UP000019484"/>
    </source>
</evidence>
<feature type="transmembrane region" description="Helical" evidence="1">
    <location>
        <begin position="248"/>
        <end position="268"/>
    </location>
</feature>
<dbReference type="InterPro" id="IPR052413">
    <property type="entry name" value="SUR7_domain"/>
</dbReference>
<keyword evidence="1" id="KW-0812">Transmembrane</keyword>
<sequence length="289" mass="31358">MRLSSFLTLACAIAAFVLSLLCLFAGSSKSFLQHADLLTLNISRIGHTSVFNTSDGNGGFLDNLVNDIEGDLNSLVSDVTSDIAEALDLPDFFNVHLMDFCEGSYQPNATVRHAHENITDCSNRTTLFHFQPTKVIQEKLPSGVTLDDIHWPQKIQDAEHALKIASIAMIVLYIIGIAFAGIAVLTALWGIWTDGRLSAMVNFLVDMLAFLSLGIASAIATAIIVKAVDSINKYGDDIGIAAYKGSRFLGMTWAATVVMLLASITSIAQCCTGRHKRDRYGEKGTAYQY</sequence>
<keyword evidence="3" id="KW-1185">Reference proteome</keyword>
<dbReference type="EMBL" id="AMWN01000006">
    <property type="protein sequence ID" value="EXJ83778.1"/>
    <property type="molecule type" value="Genomic_DNA"/>
</dbReference>
<dbReference type="GeneID" id="19162263"/>
<dbReference type="GO" id="GO:0051285">
    <property type="term" value="C:cell cortex of cell tip"/>
    <property type="evidence" value="ECO:0007669"/>
    <property type="project" value="TreeGrafter"/>
</dbReference>
<dbReference type="OrthoDB" id="4159154at2759"/>
<comment type="caution">
    <text evidence="2">The sequence shown here is derived from an EMBL/GenBank/DDBJ whole genome shotgun (WGS) entry which is preliminary data.</text>
</comment>
<dbReference type="PANTHER" id="PTHR28019">
    <property type="entry name" value="CELL MEMBRANE PROTEIN YLR413W-RELATED"/>
    <property type="match status" value="1"/>
</dbReference>